<dbReference type="RefSeq" id="WP_354637372.1">
    <property type="nucleotide sequence ID" value="NZ_CP159872.1"/>
</dbReference>
<protein>
    <submittedName>
        <fullName evidence="1">Uncharacterized protein</fullName>
    </submittedName>
</protein>
<gene>
    <name evidence="1" type="ORF">ABWK59_01380</name>
</gene>
<name>A0AAU8JQP3_9ACTN</name>
<sequence>MTAGRWADLVHVLSDAQVPLAVGDTSALRRAVKLDPELFSALLRWIRTANTDG</sequence>
<dbReference type="EMBL" id="CP159872">
    <property type="protein sequence ID" value="XCM77681.1"/>
    <property type="molecule type" value="Genomic_DNA"/>
</dbReference>
<proteinExistence type="predicted"/>
<dbReference type="AlphaFoldDB" id="A0AAU8JQP3"/>
<organism evidence="1">
    <name type="scientific">Kitasatospora camelliae</name>
    <dbReference type="NCBI Taxonomy" id="3156397"/>
    <lineage>
        <taxon>Bacteria</taxon>
        <taxon>Bacillati</taxon>
        <taxon>Actinomycetota</taxon>
        <taxon>Actinomycetes</taxon>
        <taxon>Kitasatosporales</taxon>
        <taxon>Streptomycetaceae</taxon>
        <taxon>Kitasatospora</taxon>
    </lineage>
</organism>
<reference evidence="1" key="1">
    <citation type="submission" date="2024-06" db="EMBL/GenBank/DDBJ databases">
        <title>The genome sequences of Kitasatospora sp. strain HUAS MG31.</title>
        <authorList>
            <person name="Mo P."/>
        </authorList>
    </citation>
    <scope>NUCLEOTIDE SEQUENCE</scope>
    <source>
        <strain evidence="1">HUAS MG31</strain>
    </source>
</reference>
<evidence type="ECO:0000313" key="1">
    <source>
        <dbReference type="EMBL" id="XCM77681.1"/>
    </source>
</evidence>
<dbReference type="KEGG" id="kcm:ABWK59_01380"/>
<accession>A0AAU8JQP3</accession>